<dbReference type="GO" id="GO:0003743">
    <property type="term" value="F:translation initiation factor activity"/>
    <property type="evidence" value="ECO:0007669"/>
    <property type="project" value="UniProtKB-KW"/>
</dbReference>
<keyword evidence="4" id="KW-0396">Initiation factor</keyword>
<dbReference type="GO" id="GO:0045947">
    <property type="term" value="P:negative regulation of translational initiation"/>
    <property type="evidence" value="ECO:0007669"/>
    <property type="project" value="InterPro"/>
</dbReference>
<keyword evidence="3" id="KW-0652">Protein synthesis inhibitor</keyword>
<keyword evidence="4" id="KW-0648">Protein biosynthesis</keyword>
<dbReference type="GO" id="GO:0005737">
    <property type="term" value="C:cytoplasm"/>
    <property type="evidence" value="ECO:0007669"/>
    <property type="project" value="TreeGrafter"/>
</dbReference>
<evidence type="ECO:0000313" key="5">
    <source>
        <dbReference type="Proteomes" id="UP000765507"/>
    </source>
</evidence>
<evidence type="ECO:0000256" key="1">
    <source>
        <dbReference type="ARBA" id="ARBA00005480"/>
    </source>
</evidence>
<proteinExistence type="inferred from homology"/>
<organism evidence="4 5">
    <name type="scientific">Chelydra serpentina</name>
    <name type="common">Snapping turtle</name>
    <name type="synonym">Testudo serpentina</name>
    <dbReference type="NCBI Taxonomy" id="8475"/>
    <lineage>
        <taxon>Eukaryota</taxon>
        <taxon>Metazoa</taxon>
        <taxon>Chordata</taxon>
        <taxon>Craniata</taxon>
        <taxon>Vertebrata</taxon>
        <taxon>Euteleostomi</taxon>
        <taxon>Archelosauria</taxon>
        <taxon>Testudinata</taxon>
        <taxon>Testudines</taxon>
        <taxon>Cryptodira</taxon>
        <taxon>Durocryptodira</taxon>
        <taxon>Americhelydia</taxon>
        <taxon>Chelydroidea</taxon>
        <taxon>Chelydridae</taxon>
        <taxon>Chelydra</taxon>
    </lineage>
</organism>
<evidence type="ECO:0000256" key="2">
    <source>
        <dbReference type="ARBA" id="ARBA00022845"/>
    </source>
</evidence>
<dbReference type="GO" id="GO:0008190">
    <property type="term" value="F:eukaryotic initiation factor 4E binding"/>
    <property type="evidence" value="ECO:0007669"/>
    <property type="project" value="InterPro"/>
</dbReference>
<comment type="caution">
    <text evidence="4">The sequence shown here is derived from an EMBL/GenBank/DDBJ whole genome shotgun (WGS) entry which is preliminary data.</text>
</comment>
<dbReference type="AlphaFoldDB" id="A0A8T1S6B2"/>
<dbReference type="OrthoDB" id="19729at2759"/>
<dbReference type="PANTHER" id="PTHR12669">
    <property type="entry name" value="EUKARYOTIC TRANSLATION INITIATION FACTOR 4E-BINDING PROTEIN"/>
    <property type="match status" value="1"/>
</dbReference>
<accession>A0A8T1S6B2</accession>
<sequence>MAAVSTTSSCPIPGGRDLGSPDSYSCTPGGTLYSTIPGGTRIIYDCKFLLECKNSPIARTLPCYLPHIPGITCPVPPPTRRTPSWRILRNKVRRRKRSQMTISLPWISELPATPPADNELLSWGS</sequence>
<name>A0A8T1S6B2_CHESE</name>
<keyword evidence="2" id="KW-0810">Translation regulation</keyword>
<dbReference type="InterPro" id="IPR008606">
    <property type="entry name" value="EIF4EBP"/>
</dbReference>
<reference evidence="4 5" key="1">
    <citation type="journal article" date="2020" name="G3 (Bethesda)">
        <title>Draft Genome of the Common Snapping Turtle, Chelydra serpentina, a Model for Phenotypic Plasticity in Reptiles.</title>
        <authorList>
            <person name="Das D."/>
            <person name="Singh S.K."/>
            <person name="Bierstedt J."/>
            <person name="Erickson A."/>
            <person name="Galli G.L.J."/>
            <person name="Crossley D.A. 2nd"/>
            <person name="Rhen T."/>
        </authorList>
    </citation>
    <scope>NUCLEOTIDE SEQUENCE [LARGE SCALE GENOMIC DNA]</scope>
    <source>
        <strain evidence="4">KW</strain>
    </source>
</reference>
<evidence type="ECO:0000313" key="4">
    <source>
        <dbReference type="EMBL" id="KAG6924215.1"/>
    </source>
</evidence>
<dbReference type="Proteomes" id="UP000765507">
    <property type="component" value="Unassembled WGS sequence"/>
</dbReference>
<comment type="similarity">
    <text evidence="1">Belongs to the eIF4E-binding protein family.</text>
</comment>
<keyword evidence="5" id="KW-1185">Reference proteome</keyword>
<evidence type="ECO:0000256" key="3">
    <source>
        <dbReference type="ARBA" id="ARBA00023193"/>
    </source>
</evidence>
<gene>
    <name evidence="4" type="primary">EIF4EBP3</name>
    <name evidence="4" type="ORF">G0U57_018036</name>
</gene>
<protein>
    <submittedName>
        <fullName evidence="4">Eukaryotic translation initiation factor 4E binding protein 3</fullName>
    </submittedName>
</protein>
<dbReference type="Pfam" id="PF05456">
    <property type="entry name" value="eIF_4EBP"/>
    <property type="match status" value="1"/>
</dbReference>
<dbReference type="EMBL" id="JAHGAV010000647">
    <property type="protein sequence ID" value="KAG6924215.1"/>
    <property type="molecule type" value="Genomic_DNA"/>
</dbReference>
<dbReference type="PANTHER" id="PTHR12669:SF5">
    <property type="entry name" value="EUKARYOTIC TRANSLATION INITIATION FACTOR 4E-BINDING PROTEIN 3"/>
    <property type="match status" value="1"/>
</dbReference>